<reference evidence="5 6" key="1">
    <citation type="journal article" date="2016" name="Proc. Natl. Acad. Sci. U.S.A.">
        <title>Comparative genomics of biotechnologically important yeasts.</title>
        <authorList>
            <person name="Riley R."/>
            <person name="Haridas S."/>
            <person name="Wolfe K.H."/>
            <person name="Lopes M.R."/>
            <person name="Hittinger C.T."/>
            <person name="Goeker M."/>
            <person name="Salamov A.A."/>
            <person name="Wisecaver J.H."/>
            <person name="Long T.M."/>
            <person name="Calvey C.H."/>
            <person name="Aerts A.L."/>
            <person name="Barry K.W."/>
            <person name="Choi C."/>
            <person name="Clum A."/>
            <person name="Coughlan A.Y."/>
            <person name="Deshpande S."/>
            <person name="Douglass A.P."/>
            <person name="Hanson S.J."/>
            <person name="Klenk H.-P."/>
            <person name="LaButti K.M."/>
            <person name="Lapidus A."/>
            <person name="Lindquist E.A."/>
            <person name="Lipzen A.M."/>
            <person name="Meier-Kolthoff J.P."/>
            <person name="Ohm R.A."/>
            <person name="Otillar R.P."/>
            <person name="Pangilinan J.L."/>
            <person name="Peng Y."/>
            <person name="Rokas A."/>
            <person name="Rosa C.A."/>
            <person name="Scheuner C."/>
            <person name="Sibirny A.A."/>
            <person name="Slot J.C."/>
            <person name="Stielow J.B."/>
            <person name="Sun H."/>
            <person name="Kurtzman C.P."/>
            <person name="Blackwell M."/>
            <person name="Grigoriev I.V."/>
            <person name="Jeffries T.W."/>
        </authorList>
    </citation>
    <scope>NUCLEOTIDE SEQUENCE [LARGE SCALE GENOMIC DNA]</scope>
    <source>
        <strain evidence="6">ATCC 18201 / CBS 1600 / BCRC 20928 / JCM 3617 / NBRC 0987 / NRRL Y-1542</strain>
    </source>
</reference>
<dbReference type="Gene3D" id="3.90.245.10">
    <property type="entry name" value="Ribonucleoside hydrolase-like"/>
    <property type="match status" value="1"/>
</dbReference>
<dbReference type="SUPFAM" id="SSF53590">
    <property type="entry name" value="Nucleoside hydrolase"/>
    <property type="match status" value="1"/>
</dbReference>
<dbReference type="EMBL" id="KV453932">
    <property type="protein sequence ID" value="ODV73122.1"/>
    <property type="molecule type" value="Genomic_DNA"/>
</dbReference>
<dbReference type="Pfam" id="PF01156">
    <property type="entry name" value="IU_nuc_hydro"/>
    <property type="match status" value="1"/>
</dbReference>
<evidence type="ECO:0000256" key="2">
    <source>
        <dbReference type="ARBA" id="ARBA00022801"/>
    </source>
</evidence>
<evidence type="ECO:0000256" key="1">
    <source>
        <dbReference type="ARBA" id="ARBA00009176"/>
    </source>
</evidence>
<dbReference type="InterPro" id="IPR015910">
    <property type="entry name" value="I/U_nuclsd_hydro_CS"/>
</dbReference>
<dbReference type="AlphaFoldDB" id="A0A1E4S0V7"/>
<dbReference type="RefSeq" id="XP_020070161.1">
    <property type="nucleotide sequence ID" value="XM_020215249.1"/>
</dbReference>
<dbReference type="STRING" id="983966.A0A1E4S0V7"/>
<dbReference type="GO" id="GO:0005829">
    <property type="term" value="C:cytosol"/>
    <property type="evidence" value="ECO:0007669"/>
    <property type="project" value="TreeGrafter"/>
</dbReference>
<evidence type="ECO:0000313" key="5">
    <source>
        <dbReference type="EMBL" id="ODV73122.1"/>
    </source>
</evidence>
<sequence length="339" mass="36902">MTVTIPVWIDCDPGHDDTIALLLASFHPCYNLVGVSTTYGNASLENTTNNALAMMTAFGRTDVPVYVGSSKPLEKEPHYAPGIHGSNGLGGIRIPQPAGATVNSVGDEEAMLDAMYRAICEHEGQLALCAVGPLTNVAKLIKKYPEAKAKLHTLSIMGGGIHVYNVNPNEAEFNIYDDPHAANIVLEDPELKPKVVVCPLDVTHKVLCDDSVQKKILNEPNTTAFRTMIYDLITFFASTYKEAQGFDRGPPIHDPVAVYVLMQVYHLRDCGLNSQQLEIHVDEHGEHEGKMISAACDDTVSRGGPRGVSVVFDIDVRQFWTDLLETITIADGCISEQAN</sequence>
<accession>A0A1E4S0V7</accession>
<evidence type="ECO:0000259" key="4">
    <source>
        <dbReference type="Pfam" id="PF01156"/>
    </source>
</evidence>
<keyword evidence="2 5" id="KW-0378">Hydrolase</keyword>
<gene>
    <name evidence="5" type="ORF">CYBJADRAFT_168182</name>
</gene>
<dbReference type="InterPro" id="IPR036452">
    <property type="entry name" value="Ribo_hydro-like"/>
</dbReference>
<keyword evidence="3" id="KW-0326">Glycosidase</keyword>
<dbReference type="GeneID" id="30989645"/>
<dbReference type="CDD" id="cd02651">
    <property type="entry name" value="nuc_hydro_IU_UC_XIUA"/>
    <property type="match status" value="1"/>
</dbReference>
<dbReference type="InterPro" id="IPR001910">
    <property type="entry name" value="Inosine/uridine_hydrolase_dom"/>
</dbReference>
<comment type="similarity">
    <text evidence="1">Belongs to the IUNH family.</text>
</comment>
<name>A0A1E4S0V7_CYBJN</name>
<dbReference type="PANTHER" id="PTHR12304:SF4">
    <property type="entry name" value="URIDINE NUCLEOSIDASE"/>
    <property type="match status" value="1"/>
</dbReference>
<protein>
    <submittedName>
        <fullName evidence="5">Inosine/uridine-preferring nucleoside hydrolase</fullName>
    </submittedName>
</protein>
<dbReference type="OMA" id="WVGVETK"/>
<dbReference type="GO" id="GO:0006152">
    <property type="term" value="P:purine nucleoside catabolic process"/>
    <property type="evidence" value="ECO:0007669"/>
    <property type="project" value="TreeGrafter"/>
</dbReference>
<dbReference type="InterPro" id="IPR023186">
    <property type="entry name" value="IUNH"/>
</dbReference>
<proteinExistence type="inferred from homology"/>
<keyword evidence="6" id="KW-1185">Reference proteome</keyword>
<feature type="domain" description="Inosine/uridine-preferring nucleoside hydrolase" evidence="4">
    <location>
        <begin position="7"/>
        <end position="320"/>
    </location>
</feature>
<evidence type="ECO:0000313" key="6">
    <source>
        <dbReference type="Proteomes" id="UP000094389"/>
    </source>
</evidence>
<dbReference type="PANTHER" id="PTHR12304">
    <property type="entry name" value="INOSINE-URIDINE PREFERRING NUCLEOSIDE HYDROLASE"/>
    <property type="match status" value="1"/>
</dbReference>
<dbReference type="GO" id="GO:0045437">
    <property type="term" value="F:uridine nucleosidase activity"/>
    <property type="evidence" value="ECO:0007669"/>
    <property type="project" value="UniProtKB-ARBA"/>
</dbReference>
<dbReference type="OrthoDB" id="432381at2759"/>
<dbReference type="Proteomes" id="UP000094389">
    <property type="component" value="Unassembled WGS sequence"/>
</dbReference>
<organism evidence="5 6">
    <name type="scientific">Cyberlindnera jadinii (strain ATCC 18201 / CBS 1600 / BCRC 20928 / JCM 3617 / NBRC 0987 / NRRL Y-1542)</name>
    <name type="common">Torula yeast</name>
    <name type="synonym">Candida utilis</name>
    <dbReference type="NCBI Taxonomy" id="983966"/>
    <lineage>
        <taxon>Eukaryota</taxon>
        <taxon>Fungi</taxon>
        <taxon>Dikarya</taxon>
        <taxon>Ascomycota</taxon>
        <taxon>Saccharomycotina</taxon>
        <taxon>Saccharomycetes</taxon>
        <taxon>Phaffomycetales</taxon>
        <taxon>Phaffomycetaceae</taxon>
        <taxon>Cyberlindnera</taxon>
    </lineage>
</organism>
<dbReference type="PROSITE" id="PS01247">
    <property type="entry name" value="IUNH"/>
    <property type="match status" value="1"/>
</dbReference>
<dbReference type="GO" id="GO:0008477">
    <property type="term" value="F:purine nucleosidase activity"/>
    <property type="evidence" value="ECO:0007669"/>
    <property type="project" value="TreeGrafter"/>
</dbReference>
<evidence type="ECO:0000256" key="3">
    <source>
        <dbReference type="ARBA" id="ARBA00023295"/>
    </source>
</evidence>